<proteinExistence type="predicted"/>
<organism evidence="3 4">
    <name type="scientific">Prorocentrum cordatum</name>
    <dbReference type="NCBI Taxonomy" id="2364126"/>
    <lineage>
        <taxon>Eukaryota</taxon>
        <taxon>Sar</taxon>
        <taxon>Alveolata</taxon>
        <taxon>Dinophyceae</taxon>
        <taxon>Prorocentrales</taxon>
        <taxon>Prorocentraceae</taxon>
        <taxon>Prorocentrum</taxon>
    </lineage>
</organism>
<gene>
    <name evidence="3" type="ORF">PCOR1329_LOCUS31439</name>
</gene>
<dbReference type="InterPro" id="IPR007201">
    <property type="entry name" value="Mei2-like_Rrm_C"/>
</dbReference>
<dbReference type="Pfam" id="PF04059">
    <property type="entry name" value="RRM_2"/>
    <property type="match status" value="1"/>
</dbReference>
<evidence type="ECO:0000313" key="4">
    <source>
        <dbReference type="Proteomes" id="UP001189429"/>
    </source>
</evidence>
<feature type="non-terminal residue" evidence="3">
    <location>
        <position position="1"/>
    </location>
</feature>
<reference evidence="3" key="1">
    <citation type="submission" date="2023-10" db="EMBL/GenBank/DDBJ databases">
        <authorList>
            <person name="Chen Y."/>
            <person name="Shah S."/>
            <person name="Dougan E. K."/>
            <person name="Thang M."/>
            <person name="Chan C."/>
        </authorList>
    </citation>
    <scope>NUCLEOTIDE SEQUENCE [LARGE SCALE GENOMIC DNA]</scope>
</reference>
<accession>A0ABN9SPQ6</accession>
<comment type="caution">
    <text evidence="3">The sequence shown here is derived from an EMBL/GenBank/DDBJ whole genome shotgun (WGS) entry which is preliminary data.</text>
</comment>
<keyword evidence="4" id="KW-1185">Reference proteome</keyword>
<evidence type="ECO:0000313" key="3">
    <source>
        <dbReference type="EMBL" id="CAK0833870.1"/>
    </source>
</evidence>
<evidence type="ECO:0000259" key="2">
    <source>
        <dbReference type="PROSITE" id="PS50102"/>
    </source>
</evidence>
<dbReference type="Gene3D" id="3.30.70.330">
    <property type="match status" value="1"/>
</dbReference>
<dbReference type="EMBL" id="CAUYUJ010012401">
    <property type="protein sequence ID" value="CAK0833870.1"/>
    <property type="molecule type" value="Genomic_DNA"/>
</dbReference>
<dbReference type="InterPro" id="IPR000504">
    <property type="entry name" value="RRM_dom"/>
</dbReference>
<sequence length="108" mass="11912">AAPAAARQDGLPAGVTSLMLRNLPRALTQRQLLDEVHSSGFAGKCDFCYVPRDFTSGQNRGQAFVNFSSPEVATEFRRAWRGRTACAGQGSCRVDRRRPRQRRATLTS</sequence>
<dbReference type="InterPro" id="IPR012677">
    <property type="entry name" value="Nucleotide-bd_a/b_plait_sf"/>
</dbReference>
<dbReference type="InterPro" id="IPR035979">
    <property type="entry name" value="RBD_domain_sf"/>
</dbReference>
<keyword evidence="1" id="KW-0694">RNA-binding</keyword>
<name>A0ABN9SPQ6_9DINO</name>
<dbReference type="PROSITE" id="PS50102">
    <property type="entry name" value="RRM"/>
    <property type="match status" value="1"/>
</dbReference>
<dbReference type="Proteomes" id="UP001189429">
    <property type="component" value="Unassembled WGS sequence"/>
</dbReference>
<dbReference type="SMART" id="SM00360">
    <property type="entry name" value="RRM"/>
    <property type="match status" value="1"/>
</dbReference>
<feature type="domain" description="RRM" evidence="2">
    <location>
        <begin position="16"/>
        <end position="99"/>
    </location>
</feature>
<evidence type="ECO:0000256" key="1">
    <source>
        <dbReference type="PROSITE-ProRule" id="PRU00176"/>
    </source>
</evidence>
<protein>
    <recommendedName>
        <fullName evidence="2">RRM domain-containing protein</fullName>
    </recommendedName>
</protein>
<dbReference type="SUPFAM" id="SSF54928">
    <property type="entry name" value="RNA-binding domain, RBD"/>
    <property type="match status" value="1"/>
</dbReference>